<dbReference type="GO" id="GO:0008703">
    <property type="term" value="F:5-amino-6-(5-phosphoribosylamino)uracil reductase activity"/>
    <property type="evidence" value="ECO:0007669"/>
    <property type="project" value="InterPro"/>
</dbReference>
<evidence type="ECO:0000313" key="2">
    <source>
        <dbReference type="EMBL" id="GHO90432.1"/>
    </source>
</evidence>
<sequence length="178" mass="20112">MKLRVSEIISLDGVMEAPDQWVFPYMDQEIGQEVISALLETDAMLFGRKTYQEMATAWPDRTGDMADIFNRVPKYVVSTTLTEVTWNNSHIIAGNIVEEIAKLKAQPGRILLVNGSVELVRLLAQRHLIDEYALSVAPLVVGKGKRIFPEGDHMQLQLVDSHAYKTGMLRLSYEPIRK</sequence>
<dbReference type="InterPro" id="IPR024072">
    <property type="entry name" value="DHFR-like_dom_sf"/>
</dbReference>
<dbReference type="AlphaFoldDB" id="A0A8J3IF27"/>
<reference evidence="2" key="1">
    <citation type="submission" date="2020-10" db="EMBL/GenBank/DDBJ databases">
        <title>Taxonomic study of unclassified bacteria belonging to the class Ktedonobacteria.</title>
        <authorList>
            <person name="Yabe S."/>
            <person name="Wang C.M."/>
            <person name="Zheng Y."/>
            <person name="Sakai Y."/>
            <person name="Cavaletti L."/>
            <person name="Monciardini P."/>
            <person name="Donadio S."/>
        </authorList>
    </citation>
    <scope>NUCLEOTIDE SEQUENCE</scope>
    <source>
        <strain evidence="2">ID150040</strain>
    </source>
</reference>
<dbReference type="InterPro" id="IPR002734">
    <property type="entry name" value="RibDG_C"/>
</dbReference>
<dbReference type="RefSeq" id="WP_220201397.1">
    <property type="nucleotide sequence ID" value="NZ_BNJK01000001.1"/>
</dbReference>
<proteinExistence type="predicted"/>
<protein>
    <submittedName>
        <fullName evidence="2">Pyrimidine reductase</fullName>
    </submittedName>
</protein>
<dbReference type="InterPro" id="IPR050765">
    <property type="entry name" value="Riboflavin_Biosynth_HTPR"/>
</dbReference>
<feature type="domain" description="Bacterial bifunctional deaminase-reductase C-terminal" evidence="1">
    <location>
        <begin position="2"/>
        <end position="168"/>
    </location>
</feature>
<dbReference type="Gene3D" id="3.40.430.10">
    <property type="entry name" value="Dihydrofolate Reductase, subunit A"/>
    <property type="match status" value="1"/>
</dbReference>
<dbReference type="EMBL" id="BNJK01000001">
    <property type="protein sequence ID" value="GHO90432.1"/>
    <property type="molecule type" value="Genomic_DNA"/>
</dbReference>
<evidence type="ECO:0000259" key="1">
    <source>
        <dbReference type="Pfam" id="PF01872"/>
    </source>
</evidence>
<keyword evidence="3" id="KW-1185">Reference proteome</keyword>
<dbReference type="GO" id="GO:0009231">
    <property type="term" value="P:riboflavin biosynthetic process"/>
    <property type="evidence" value="ECO:0007669"/>
    <property type="project" value="InterPro"/>
</dbReference>
<dbReference type="PANTHER" id="PTHR38011:SF11">
    <property type="entry name" value="2,5-DIAMINO-6-RIBOSYLAMINO-4(3H)-PYRIMIDINONE 5'-PHOSPHATE REDUCTASE"/>
    <property type="match status" value="1"/>
</dbReference>
<dbReference type="Pfam" id="PF01872">
    <property type="entry name" value="RibD_C"/>
    <property type="match status" value="1"/>
</dbReference>
<accession>A0A8J3IF27</accession>
<dbReference type="PANTHER" id="PTHR38011">
    <property type="entry name" value="DIHYDROFOLATE REDUCTASE FAMILY PROTEIN (AFU_ORTHOLOGUE AFUA_8G06820)"/>
    <property type="match status" value="1"/>
</dbReference>
<name>A0A8J3IF27_9CHLR</name>
<dbReference type="Proteomes" id="UP000597444">
    <property type="component" value="Unassembled WGS sequence"/>
</dbReference>
<comment type="caution">
    <text evidence="2">The sequence shown here is derived from an EMBL/GenBank/DDBJ whole genome shotgun (WGS) entry which is preliminary data.</text>
</comment>
<organism evidence="2 3">
    <name type="scientific">Reticulibacter mediterranei</name>
    <dbReference type="NCBI Taxonomy" id="2778369"/>
    <lineage>
        <taxon>Bacteria</taxon>
        <taxon>Bacillati</taxon>
        <taxon>Chloroflexota</taxon>
        <taxon>Ktedonobacteria</taxon>
        <taxon>Ktedonobacterales</taxon>
        <taxon>Reticulibacteraceae</taxon>
        <taxon>Reticulibacter</taxon>
    </lineage>
</organism>
<evidence type="ECO:0000313" key="3">
    <source>
        <dbReference type="Proteomes" id="UP000597444"/>
    </source>
</evidence>
<gene>
    <name evidence="2" type="ORF">KSF_004800</name>
</gene>
<dbReference type="SUPFAM" id="SSF53597">
    <property type="entry name" value="Dihydrofolate reductase-like"/>
    <property type="match status" value="1"/>
</dbReference>